<gene>
    <name evidence="1" type="ORF">ECRASSUSDP1_LOCUS961</name>
</gene>
<dbReference type="AlphaFoldDB" id="A0AAD1X1J4"/>
<comment type="caution">
    <text evidence="1">The sequence shown here is derived from an EMBL/GenBank/DDBJ whole genome shotgun (WGS) entry which is preliminary data.</text>
</comment>
<evidence type="ECO:0000313" key="1">
    <source>
        <dbReference type="EMBL" id="CAI2359668.1"/>
    </source>
</evidence>
<name>A0AAD1X1J4_EUPCR</name>
<dbReference type="EMBL" id="CAMPGE010000903">
    <property type="protein sequence ID" value="CAI2359668.1"/>
    <property type="molecule type" value="Genomic_DNA"/>
</dbReference>
<sequence>MTARERFNIKLLKIRKIKKIQNVHEMRESKEQSTKITKRQKRSSLSTISGFPSTLALAAPDQKLYSRNLNLWLKLSKKRITRSFHPSKNKNAVQNKKTYFVKNGMKNSDNPEERDKIYEFLKSLSLRKSMKDPSGEQPFMTEVKDFRTSRKHKKGKSFKEIVAKVHNRVERLTETNFHKVIIDSYQNKLKNDLYKSTPKHDEEEDKESKDISESIKKCKEIIRRSKKLLPDENLKKPKRILKTSQSVQNRANQFSNNGRVYSLSPCIDRVVKDIRNDKFDKQKMLARIDKKLLHSKFPSTKFVKEDYDKFIPECFKNKILSPDSSNSSEEENPMKKLKKEEANEFYNIVRSIFNSANVSLNNEQLYSPFLEALIKNYSARLSHITKDPPNQRKIKRKESLTMTIPGESPEMKYRTAQLHLLDMRSSLEMHENRAMQDRKDRDRSNRFVHFDKNELNSKNVKKIYKNELKMRNQEKEFHYLDKLCMEVMGPQGSKEWLSHDIDFIDDVVSKKAYQAMKRRKTMDSREKQKDMELEKKEGTVYEDMLECMNTFS</sequence>
<evidence type="ECO:0000313" key="2">
    <source>
        <dbReference type="Proteomes" id="UP001295684"/>
    </source>
</evidence>
<keyword evidence="2" id="KW-1185">Reference proteome</keyword>
<protein>
    <submittedName>
        <fullName evidence="1">Uncharacterized protein</fullName>
    </submittedName>
</protein>
<organism evidence="1 2">
    <name type="scientific">Euplotes crassus</name>
    <dbReference type="NCBI Taxonomy" id="5936"/>
    <lineage>
        <taxon>Eukaryota</taxon>
        <taxon>Sar</taxon>
        <taxon>Alveolata</taxon>
        <taxon>Ciliophora</taxon>
        <taxon>Intramacronucleata</taxon>
        <taxon>Spirotrichea</taxon>
        <taxon>Hypotrichia</taxon>
        <taxon>Euplotida</taxon>
        <taxon>Euplotidae</taxon>
        <taxon>Moneuplotes</taxon>
    </lineage>
</organism>
<proteinExistence type="predicted"/>
<reference evidence="1" key="1">
    <citation type="submission" date="2023-07" db="EMBL/GenBank/DDBJ databases">
        <authorList>
            <consortium name="AG Swart"/>
            <person name="Singh M."/>
            <person name="Singh A."/>
            <person name="Seah K."/>
            <person name="Emmerich C."/>
        </authorList>
    </citation>
    <scope>NUCLEOTIDE SEQUENCE</scope>
    <source>
        <strain evidence="1">DP1</strain>
    </source>
</reference>
<dbReference type="Proteomes" id="UP001295684">
    <property type="component" value="Unassembled WGS sequence"/>
</dbReference>
<accession>A0AAD1X1J4</accession>